<dbReference type="STRING" id="6248.A0A0K0DWN9"/>
<dbReference type="Pfam" id="PF04628">
    <property type="entry name" value="Sedlin_N"/>
    <property type="match status" value="1"/>
</dbReference>
<accession>A0A0K0DWN9</accession>
<name>A0A0K0DWN9_STRER</name>
<dbReference type="GO" id="GO:0048471">
    <property type="term" value="C:perinuclear region of cytoplasm"/>
    <property type="evidence" value="ECO:0007669"/>
    <property type="project" value="UniProtKB-SubCell"/>
</dbReference>
<dbReference type="WBParaSite" id="SSTP_0000165600.1">
    <property type="protein sequence ID" value="SSTP_0000165600.1"/>
    <property type="gene ID" value="SSTP_0000165600"/>
</dbReference>
<evidence type="ECO:0000256" key="2">
    <source>
        <dbReference type="ARBA" id="ARBA00006626"/>
    </source>
</evidence>
<evidence type="ECO:0000256" key="1">
    <source>
        <dbReference type="ARBA" id="ARBA00004556"/>
    </source>
</evidence>
<dbReference type="AlphaFoldDB" id="A0A0K0DWN9"/>
<reference evidence="5" key="1">
    <citation type="submission" date="2015-08" db="UniProtKB">
        <authorList>
            <consortium name="WormBaseParasite"/>
        </authorList>
    </citation>
    <scope>IDENTIFICATION</scope>
</reference>
<keyword evidence="3" id="KW-0931">ER-Golgi transport</keyword>
<dbReference type="SUPFAM" id="SSF64356">
    <property type="entry name" value="SNARE-like"/>
    <property type="match status" value="1"/>
</dbReference>
<evidence type="ECO:0000313" key="6">
    <source>
        <dbReference type="WBParaSite" id="TCONS_00008829.p1"/>
    </source>
</evidence>
<dbReference type="GO" id="GO:0006888">
    <property type="term" value="P:endoplasmic reticulum to Golgi vesicle-mediated transport"/>
    <property type="evidence" value="ECO:0007669"/>
    <property type="project" value="InterPro"/>
</dbReference>
<keyword evidence="3" id="KW-0813">Transport</keyword>
<dbReference type="CDD" id="cd14825">
    <property type="entry name" value="TRAPPC2_sedlin"/>
    <property type="match status" value="1"/>
</dbReference>
<keyword evidence="4" id="KW-1185">Reference proteome</keyword>
<dbReference type="PANTHER" id="PTHR12403">
    <property type="entry name" value="TRAFFICKING PROTEIN PARTICLE COMPLEX SUBUNIT 2"/>
    <property type="match status" value="1"/>
</dbReference>
<proteinExistence type="inferred from homology"/>
<comment type="similarity">
    <text evidence="2">Belongs to the TRAPP small subunits family. Sedlin subfamily.</text>
</comment>
<dbReference type="InterPro" id="IPR011012">
    <property type="entry name" value="Longin-like_dom_sf"/>
</dbReference>
<dbReference type="WBParaSite" id="TCONS_00008829.p1">
    <property type="protein sequence ID" value="TCONS_00008829.p1"/>
    <property type="gene ID" value="XLOC_006707"/>
</dbReference>
<dbReference type="Proteomes" id="UP000035681">
    <property type="component" value="Unplaced"/>
</dbReference>
<evidence type="ECO:0000256" key="3">
    <source>
        <dbReference type="ARBA" id="ARBA00022892"/>
    </source>
</evidence>
<comment type="subcellular location">
    <subcellularLocation>
        <location evidence="1">Cytoplasm</location>
        <location evidence="1">Perinuclear region</location>
    </subcellularLocation>
</comment>
<organism evidence="5">
    <name type="scientific">Strongyloides stercoralis</name>
    <name type="common">Threadworm</name>
    <dbReference type="NCBI Taxonomy" id="6248"/>
    <lineage>
        <taxon>Eukaryota</taxon>
        <taxon>Metazoa</taxon>
        <taxon>Ecdysozoa</taxon>
        <taxon>Nematoda</taxon>
        <taxon>Chromadorea</taxon>
        <taxon>Rhabditida</taxon>
        <taxon>Tylenchina</taxon>
        <taxon>Panagrolaimomorpha</taxon>
        <taxon>Strongyloidoidea</taxon>
        <taxon>Strongyloididae</taxon>
        <taxon>Strongyloides</taxon>
    </lineage>
</organism>
<evidence type="ECO:0000313" key="5">
    <source>
        <dbReference type="WBParaSite" id="SSTP_0000165600.1"/>
    </source>
</evidence>
<protein>
    <submittedName>
        <fullName evidence="5 6">Trafficking protein particle complex subunit</fullName>
    </submittedName>
</protein>
<dbReference type="Gene3D" id="3.30.450.70">
    <property type="match status" value="1"/>
</dbReference>
<sequence length="142" mass="16871">MSGTKEYYFAIVGHQDQPLFEMDFPVIDGRKKKENENRHLNQFIAHASLDVVDELIKTSPNMYLKCIDKFNEWNISAFVTASRIRFLILHTHKNDDGIKQFFHEMYETYIKYSMNPFYEINTAITSYAFENKALFFGRKYLS</sequence>
<evidence type="ECO:0000313" key="4">
    <source>
        <dbReference type="Proteomes" id="UP000035681"/>
    </source>
</evidence>
<dbReference type="InterPro" id="IPR006722">
    <property type="entry name" value="Sedlin"/>
</dbReference>